<dbReference type="Proteomes" id="UP000324222">
    <property type="component" value="Unassembled WGS sequence"/>
</dbReference>
<comment type="caution">
    <text evidence="1">The sequence shown here is derived from an EMBL/GenBank/DDBJ whole genome shotgun (WGS) entry which is preliminary data.</text>
</comment>
<proteinExistence type="predicted"/>
<protein>
    <submittedName>
        <fullName evidence="1">Uncharacterized protein</fullName>
    </submittedName>
</protein>
<dbReference type="EMBL" id="VSRR010001793">
    <property type="protein sequence ID" value="MPC27713.1"/>
    <property type="molecule type" value="Genomic_DNA"/>
</dbReference>
<dbReference type="AlphaFoldDB" id="A0A5B7E3A1"/>
<organism evidence="1 2">
    <name type="scientific">Portunus trituberculatus</name>
    <name type="common">Swimming crab</name>
    <name type="synonym">Neptunus trituberculatus</name>
    <dbReference type="NCBI Taxonomy" id="210409"/>
    <lineage>
        <taxon>Eukaryota</taxon>
        <taxon>Metazoa</taxon>
        <taxon>Ecdysozoa</taxon>
        <taxon>Arthropoda</taxon>
        <taxon>Crustacea</taxon>
        <taxon>Multicrustacea</taxon>
        <taxon>Malacostraca</taxon>
        <taxon>Eumalacostraca</taxon>
        <taxon>Eucarida</taxon>
        <taxon>Decapoda</taxon>
        <taxon>Pleocyemata</taxon>
        <taxon>Brachyura</taxon>
        <taxon>Eubrachyura</taxon>
        <taxon>Portunoidea</taxon>
        <taxon>Portunidae</taxon>
        <taxon>Portuninae</taxon>
        <taxon>Portunus</taxon>
    </lineage>
</organism>
<name>A0A5B7E3A1_PORTR</name>
<gene>
    <name evidence="1" type="ORF">E2C01_020892</name>
</gene>
<keyword evidence="2" id="KW-1185">Reference proteome</keyword>
<evidence type="ECO:0000313" key="2">
    <source>
        <dbReference type="Proteomes" id="UP000324222"/>
    </source>
</evidence>
<evidence type="ECO:0000313" key="1">
    <source>
        <dbReference type="EMBL" id="MPC27713.1"/>
    </source>
</evidence>
<reference evidence="1 2" key="1">
    <citation type="submission" date="2019-05" db="EMBL/GenBank/DDBJ databases">
        <title>Another draft genome of Portunus trituberculatus and its Hox gene families provides insights of decapod evolution.</title>
        <authorList>
            <person name="Jeong J.-H."/>
            <person name="Song I."/>
            <person name="Kim S."/>
            <person name="Choi T."/>
            <person name="Kim D."/>
            <person name="Ryu S."/>
            <person name="Kim W."/>
        </authorList>
    </citation>
    <scope>NUCLEOTIDE SEQUENCE [LARGE SCALE GENOMIC DNA]</scope>
    <source>
        <tissue evidence="1">Muscle</tissue>
    </source>
</reference>
<accession>A0A5B7E3A1</accession>
<sequence length="80" mass="9192">MKKRNAYSTLVRDDNDVSCSNFTCYFIKSTRERMGLSEPKSFCYLFSFAWASWYSGPKLISHHGSEPALGHVCLDFRNSV</sequence>